<evidence type="ECO:0000259" key="3">
    <source>
        <dbReference type="Pfam" id="PF22083"/>
    </source>
</evidence>
<dbReference type="SUPFAM" id="SSF64496">
    <property type="entry name" value="DNA-binding domain of intron-encoded endonucleases"/>
    <property type="match status" value="1"/>
</dbReference>
<dbReference type="InterPro" id="IPR003615">
    <property type="entry name" value="HNH_nuc"/>
</dbReference>
<dbReference type="InterPro" id="IPR044925">
    <property type="entry name" value="His-Me_finger_sf"/>
</dbReference>
<dbReference type="Gene3D" id="1.10.10.10">
    <property type="entry name" value="Winged helix-like DNA-binding domain superfamily/Winged helix DNA-binding domain"/>
    <property type="match status" value="1"/>
</dbReference>
<keyword evidence="4" id="KW-0540">Nuclease</keyword>
<keyword evidence="4" id="KW-0378">Hydrolase</keyword>
<proteinExistence type="predicted"/>
<evidence type="ECO:0000259" key="1">
    <source>
        <dbReference type="Pfam" id="PF07463"/>
    </source>
</evidence>
<feature type="domain" description="HNH nuclease" evidence="2">
    <location>
        <begin position="57"/>
        <end position="100"/>
    </location>
</feature>
<evidence type="ECO:0000259" key="2">
    <source>
        <dbReference type="Pfam" id="PF13392"/>
    </source>
</evidence>
<evidence type="ECO:0000313" key="4">
    <source>
        <dbReference type="EMBL" id="DAE13503.1"/>
    </source>
</evidence>
<feature type="domain" description="DNA endonuclease I-HmuI-like NUMOD-like" evidence="3">
    <location>
        <begin position="125"/>
        <end position="167"/>
    </location>
</feature>
<feature type="domain" description="NUMOD4" evidence="1">
    <location>
        <begin position="5"/>
        <end position="48"/>
    </location>
</feature>
<organism evidence="4">
    <name type="scientific">Siphoviridae sp. ctVif31</name>
    <dbReference type="NCBI Taxonomy" id="2825532"/>
    <lineage>
        <taxon>Viruses</taxon>
        <taxon>Duplodnaviria</taxon>
        <taxon>Heunggongvirae</taxon>
        <taxon>Uroviricota</taxon>
        <taxon>Caudoviricetes</taxon>
    </lineage>
</organism>
<name>A0A8S5Q2E3_9CAUD</name>
<dbReference type="GO" id="GO:0004519">
    <property type="term" value="F:endonuclease activity"/>
    <property type="evidence" value="ECO:0007669"/>
    <property type="project" value="UniProtKB-KW"/>
</dbReference>
<dbReference type="Gene3D" id="3.90.75.20">
    <property type="match status" value="1"/>
</dbReference>
<keyword evidence="4" id="KW-0255">Endonuclease</keyword>
<dbReference type="Pfam" id="PF07463">
    <property type="entry name" value="NUMOD4"/>
    <property type="match status" value="1"/>
</dbReference>
<dbReference type="InterPro" id="IPR003647">
    <property type="entry name" value="Intron_nuc_1_rpt"/>
</dbReference>
<dbReference type="InterPro" id="IPR054307">
    <property type="entry name" value="I-HmuI_NUMOD-like"/>
</dbReference>
<dbReference type="Pfam" id="PF13392">
    <property type="entry name" value="HNH_3"/>
    <property type="match status" value="1"/>
</dbReference>
<dbReference type="InterPro" id="IPR010902">
    <property type="entry name" value="NUMOD4"/>
</dbReference>
<reference evidence="4" key="1">
    <citation type="journal article" date="2021" name="Proc. Natl. Acad. Sci. U.S.A.">
        <title>A Catalog of Tens of Thousands of Viruses from Human Metagenomes Reveals Hidden Associations with Chronic Diseases.</title>
        <authorList>
            <person name="Tisza M.J."/>
            <person name="Buck C.B."/>
        </authorList>
    </citation>
    <scope>NUCLEOTIDE SEQUENCE</scope>
    <source>
        <strain evidence="4">CtVif31</strain>
    </source>
</reference>
<protein>
    <submittedName>
        <fullName evidence="4">Homing endonuclease</fullName>
    </submittedName>
</protein>
<dbReference type="Pfam" id="PF22083">
    <property type="entry name" value="I-HmuI_NUMOD-like"/>
    <property type="match status" value="1"/>
</dbReference>
<dbReference type="EMBL" id="BK015567">
    <property type="protein sequence ID" value="DAE13503.1"/>
    <property type="molecule type" value="Genomic_DNA"/>
</dbReference>
<dbReference type="SUPFAM" id="SSF54060">
    <property type="entry name" value="His-Me finger endonucleases"/>
    <property type="match status" value="1"/>
</dbReference>
<dbReference type="GO" id="GO:0016788">
    <property type="term" value="F:hydrolase activity, acting on ester bonds"/>
    <property type="evidence" value="ECO:0007669"/>
    <property type="project" value="InterPro"/>
</dbReference>
<dbReference type="SMART" id="SM00497">
    <property type="entry name" value="IENR1"/>
    <property type="match status" value="1"/>
</dbReference>
<accession>A0A8S5Q2E3</accession>
<sequence>MNKVIWKPTYAYGEQYEISNTGIVRNKFTKKELSLQKDNKGYLRARLSLHDKKITVKVHRLVAQAFIPNTEMKPQVNHIDGNKENNCTENLEWVTNSENQLHAYKNNLNYVTGKAGREKIPIIQIDINGKIIERFDSIGEASRKIGIQRQNIEKVIRGERLRAGGFFWKKESEVVPNAETVNY</sequence>
<dbReference type="InterPro" id="IPR036388">
    <property type="entry name" value="WH-like_DNA-bd_sf"/>
</dbReference>